<dbReference type="AlphaFoldDB" id="A0A4Y9SA86"/>
<dbReference type="Proteomes" id="UP000298438">
    <property type="component" value="Unassembled WGS sequence"/>
</dbReference>
<reference evidence="1 2" key="1">
    <citation type="submission" date="2019-03" db="EMBL/GenBank/DDBJ databases">
        <title>Draft Genome Sequence of Massilia arenosa sp. nov., a Novel Massilia Species Isolated from a Sandy-loam Maize Soil.</title>
        <authorList>
            <person name="Raths R."/>
            <person name="Peta V."/>
            <person name="Bucking H."/>
        </authorList>
    </citation>
    <scope>NUCLEOTIDE SEQUENCE [LARGE SCALE GENOMIC DNA]</scope>
    <source>
        <strain evidence="1 2">MC02</strain>
    </source>
</reference>
<accession>A0A4Y9SA86</accession>
<dbReference type="EMBL" id="SPVF01000205">
    <property type="protein sequence ID" value="TFW16640.1"/>
    <property type="molecule type" value="Genomic_DNA"/>
</dbReference>
<organism evidence="1 2">
    <name type="scientific">Zemynaea arenosa</name>
    <dbReference type="NCBI Taxonomy" id="2561931"/>
    <lineage>
        <taxon>Bacteria</taxon>
        <taxon>Pseudomonadati</taxon>
        <taxon>Pseudomonadota</taxon>
        <taxon>Betaproteobacteria</taxon>
        <taxon>Burkholderiales</taxon>
        <taxon>Oxalobacteraceae</taxon>
        <taxon>Telluria group</taxon>
        <taxon>Zemynaea</taxon>
    </lineage>
</organism>
<gene>
    <name evidence="1" type="ORF">E4L96_15965</name>
</gene>
<dbReference type="OrthoDB" id="9149244at2"/>
<evidence type="ECO:0000313" key="1">
    <source>
        <dbReference type="EMBL" id="TFW16640.1"/>
    </source>
</evidence>
<keyword evidence="2" id="KW-1185">Reference proteome</keyword>
<dbReference type="RefSeq" id="WP_135208209.1">
    <property type="nucleotide sequence ID" value="NZ_SPVF01000205.1"/>
</dbReference>
<evidence type="ECO:0000313" key="2">
    <source>
        <dbReference type="Proteomes" id="UP000298438"/>
    </source>
</evidence>
<comment type="caution">
    <text evidence="1">The sequence shown here is derived from an EMBL/GenBank/DDBJ whole genome shotgun (WGS) entry which is preliminary data.</text>
</comment>
<sequence>MYVASLLFSCQLIPAGIRKAISAWRLDRHDAPFGTLFRFHHAPWYYLLTGADFKAGEKPDMVRVSAIVEVGKEPILYVGGLDDFFFAADGQLDRIVLQQVVRRPLSSDKPAAVSHCGNAEEAESGRFYPIDGDYLVIRYSDVKTLNVQFIKLTSSPMTTEA</sequence>
<proteinExistence type="predicted"/>
<protein>
    <submittedName>
        <fullName evidence="1">Uncharacterized protein</fullName>
    </submittedName>
</protein>
<name>A0A4Y9SA86_9BURK</name>